<evidence type="ECO:0000313" key="1">
    <source>
        <dbReference type="EMBL" id="GAA3721667.1"/>
    </source>
</evidence>
<comment type="caution">
    <text evidence="1">The sequence shown here is derived from an EMBL/GenBank/DDBJ whole genome shotgun (WGS) entry which is preliminary data.</text>
</comment>
<dbReference type="EMBL" id="BAAAZP010000274">
    <property type="protein sequence ID" value="GAA3721667.1"/>
    <property type="molecule type" value="Genomic_DNA"/>
</dbReference>
<dbReference type="RefSeq" id="WP_344897712.1">
    <property type="nucleotide sequence ID" value="NZ_BAAAZP010000274.1"/>
</dbReference>
<proteinExistence type="predicted"/>
<dbReference type="Proteomes" id="UP001500902">
    <property type="component" value="Unassembled WGS sequence"/>
</dbReference>
<organism evidence="1 2">
    <name type="scientific">Nonomuraea antimicrobica</name>
    <dbReference type="NCBI Taxonomy" id="561173"/>
    <lineage>
        <taxon>Bacteria</taxon>
        <taxon>Bacillati</taxon>
        <taxon>Actinomycetota</taxon>
        <taxon>Actinomycetes</taxon>
        <taxon>Streptosporangiales</taxon>
        <taxon>Streptosporangiaceae</taxon>
        <taxon>Nonomuraea</taxon>
    </lineage>
</organism>
<accession>A0ABP7EPH6</accession>
<name>A0ABP7EPH6_9ACTN</name>
<reference evidence="2" key="1">
    <citation type="journal article" date="2019" name="Int. J. Syst. Evol. Microbiol.">
        <title>The Global Catalogue of Microorganisms (GCM) 10K type strain sequencing project: providing services to taxonomists for standard genome sequencing and annotation.</title>
        <authorList>
            <consortium name="The Broad Institute Genomics Platform"/>
            <consortium name="The Broad Institute Genome Sequencing Center for Infectious Disease"/>
            <person name="Wu L."/>
            <person name="Ma J."/>
        </authorList>
    </citation>
    <scope>NUCLEOTIDE SEQUENCE [LARGE SCALE GENOMIC DNA]</scope>
    <source>
        <strain evidence="2">JCM 16904</strain>
    </source>
</reference>
<evidence type="ECO:0000313" key="2">
    <source>
        <dbReference type="Proteomes" id="UP001500902"/>
    </source>
</evidence>
<protein>
    <submittedName>
        <fullName evidence="1">Uncharacterized protein</fullName>
    </submittedName>
</protein>
<sequence length="84" mass="9109">MREPLNDVRFWQQIVGGSKRTVVCSPGQAGAVRTAIERSGAADILSVVASPVVPDGQAYLVDEQAIEAEHRENIDIAQRQGPWP</sequence>
<gene>
    <name evidence="1" type="ORF">GCM10022224_103860</name>
</gene>
<keyword evidence="2" id="KW-1185">Reference proteome</keyword>